<dbReference type="NCBIfam" id="NF033450">
    <property type="entry name" value="BREX_PglZ_1_B"/>
    <property type="match status" value="1"/>
</dbReference>
<evidence type="ECO:0000256" key="1">
    <source>
        <dbReference type="SAM" id="MobiDB-lite"/>
    </source>
</evidence>
<name>A0A6G8PUN8_9ACTN</name>
<proteinExistence type="predicted"/>
<dbReference type="EMBL" id="CP045121">
    <property type="protein sequence ID" value="QIN77525.1"/>
    <property type="molecule type" value="Genomic_DNA"/>
</dbReference>
<reference evidence="2 3" key="1">
    <citation type="submission" date="2019-10" db="EMBL/GenBank/DDBJ databases">
        <title>Rubrobacter sp nov SCSIO 52915 isolated from a deep-sea sediment in the South China Sea.</title>
        <authorList>
            <person name="Chen R.W."/>
        </authorList>
    </citation>
    <scope>NUCLEOTIDE SEQUENCE [LARGE SCALE GENOMIC DNA]</scope>
    <source>
        <strain evidence="2 3">SCSIO 52915</strain>
    </source>
</reference>
<keyword evidence="3" id="KW-1185">Reference proteome</keyword>
<sequence length="801" mass="86438">MPRPLLRGPGRRAELRRRARHEPLRAGGRAVKSSPSAAPATPWDALREALRAASGYNRADVAPPAAVLWTDKERRWEGIVTRLRGDLPVLTLGPYAPDALTGPAIWLRCVIAGTLPEVELPAGDAPILYLPGVGRADLRAVEDCPRELQPLAELQYRGVLFTQKNARDWTPAALLQNKLGVGVSEDAATREALARSLPKLLDEPLASLEGRSPLNAAYLDELLRPDPERGILLWLDDPEGQRTRAATVDPGGWAAFRAICRSRYGFDPDTDGDVTAAGLLGKREGPWEAVWRRFAEAPTRYPNLPGVLDRARPHKTTLFESSAAYWPGDNREEENRLRASLLGLPNETFPREALLALEAEHGERRGWVWAELGRAPLAHALLPLAALARAVGEPHGTGDPAELAEHHASGGWKADRAALEALASAVSTEDSRAVQAAVEAVYRPWLEECARRFQEAVAATSLPSLEPIAYGPEGGLCLLFTDGLRYDVAQRLAETLEEGTAHVERDWRFSALPGVTATAKPALSPAGPLLSPGKDFDAVANGSRVTADGLRRLLTDAGYQVLKGEEVGSPDGSAWTEFGDLDATGHRRGWKMALDVERSVRDLAERILELLEAGWPEVRVVTDHGWLLLPYGLPKVELPQHLTVVRKGRCARLKGDSSVDAQAVPWTLDPEVRVVVAPGIRAYEAGKEYEHGGLSPQECVVPVLTVTAGAPATAATATIAEIRWTGLRCRVRVEDAPEGARVDLRSRAADPSTSIAPAKTLKGGAASLPVADDSREFEAAILVVLDPDGRVLAQRLTTVGG</sequence>
<dbReference type="KEGG" id="rmar:GBA65_02285"/>
<dbReference type="Proteomes" id="UP000502706">
    <property type="component" value="Chromosome"/>
</dbReference>
<dbReference type="AlphaFoldDB" id="A0A6G8PUN8"/>
<gene>
    <name evidence="2" type="primary">pglZ</name>
    <name evidence="2" type="ORF">GBA65_02285</name>
</gene>
<accession>A0A6G8PUN8</accession>
<evidence type="ECO:0000313" key="3">
    <source>
        <dbReference type="Proteomes" id="UP000502706"/>
    </source>
</evidence>
<protein>
    <submittedName>
        <fullName evidence="2">BREX-1 system phosphatase PglZ type B</fullName>
    </submittedName>
</protein>
<feature type="region of interest" description="Disordered" evidence="1">
    <location>
        <begin position="1"/>
        <end position="40"/>
    </location>
</feature>
<evidence type="ECO:0000313" key="2">
    <source>
        <dbReference type="EMBL" id="QIN77525.1"/>
    </source>
</evidence>
<organism evidence="2 3">
    <name type="scientific">Rubrobacter marinus</name>
    <dbReference type="NCBI Taxonomy" id="2653852"/>
    <lineage>
        <taxon>Bacteria</taxon>
        <taxon>Bacillati</taxon>
        <taxon>Actinomycetota</taxon>
        <taxon>Rubrobacteria</taxon>
        <taxon>Rubrobacterales</taxon>
        <taxon>Rubrobacteraceae</taxon>
        <taxon>Rubrobacter</taxon>
    </lineage>
</organism>